<sequence length="395" mass="43566">MTPPQPFGSSYAYVPELDGLRAISIMIVMLSHWGLGHVVPGGFGVTLFFGISGFIITRLLLAEWQAHGRIDLKAFYIRRAVRLLPAMLGFVVLSCLALAAAGLRPPGWSLLSGLFYMTNYERIWLAQGTGIETFPNPFHILWSLAIEEHFYLLFPLLLLLLLLLMLALRRGGILAWVVALILASQGWRLLLRSACGPGGMWEGVTAACGVDLEDRLYLGTDTRLDAILFGCLLAWLAARPQPWAQHLLRHPASLAAGGLLVLGSLLYQDPAFRDTWRYSVQGLGILLGLGALLFSPAAGWLRALLRLPPLLLLGRMSYVLYLTHWLAFCIACHWQGVSLEHEFQSFPPGWYLINLPLTAVLAAAFYWGLEKPAARLRHRMRPGGVPGIAQASPVT</sequence>
<dbReference type="EMBL" id="RFLX01000001">
    <property type="protein sequence ID" value="RMI27202.1"/>
    <property type="molecule type" value="Genomic_DNA"/>
</dbReference>
<keyword evidence="1" id="KW-0472">Membrane</keyword>
<evidence type="ECO:0000259" key="2">
    <source>
        <dbReference type="Pfam" id="PF01757"/>
    </source>
</evidence>
<dbReference type="GO" id="GO:0016747">
    <property type="term" value="F:acyltransferase activity, transferring groups other than amino-acyl groups"/>
    <property type="evidence" value="ECO:0007669"/>
    <property type="project" value="InterPro"/>
</dbReference>
<gene>
    <name evidence="3" type="ORF">D6Z83_25570</name>
    <name evidence="4" type="ORF">EBE87_02190</name>
</gene>
<evidence type="ECO:0000313" key="3">
    <source>
        <dbReference type="EMBL" id="RKK01322.1"/>
    </source>
</evidence>
<feature type="domain" description="Acyltransferase 3" evidence="2">
    <location>
        <begin position="15"/>
        <end position="366"/>
    </location>
</feature>
<dbReference type="InterPro" id="IPR050879">
    <property type="entry name" value="Acyltransferase_3"/>
</dbReference>
<feature type="transmembrane region" description="Helical" evidence="1">
    <location>
        <begin position="317"/>
        <end position="337"/>
    </location>
</feature>
<feature type="transmembrane region" description="Helical" evidence="1">
    <location>
        <begin position="38"/>
        <end position="61"/>
    </location>
</feature>
<keyword evidence="3" id="KW-0808">Transferase</keyword>
<dbReference type="Pfam" id="PF01757">
    <property type="entry name" value="Acyl_transf_3"/>
    <property type="match status" value="1"/>
</dbReference>
<evidence type="ECO:0000256" key="1">
    <source>
        <dbReference type="SAM" id="Phobius"/>
    </source>
</evidence>
<name>A0A3A9J4E3_9PROT</name>
<dbReference type="OrthoDB" id="9796461at2"/>
<feature type="transmembrane region" description="Helical" evidence="1">
    <location>
        <begin position="280"/>
        <end position="305"/>
    </location>
</feature>
<dbReference type="RefSeq" id="WP_120640952.1">
    <property type="nucleotide sequence ID" value="NZ_RAQU01000293.1"/>
</dbReference>
<proteinExistence type="predicted"/>
<evidence type="ECO:0000313" key="6">
    <source>
        <dbReference type="Proteomes" id="UP000278036"/>
    </source>
</evidence>
<dbReference type="EMBL" id="RAQU01000293">
    <property type="protein sequence ID" value="RKK01322.1"/>
    <property type="molecule type" value="Genomic_DNA"/>
</dbReference>
<keyword evidence="3" id="KW-0012">Acyltransferase</keyword>
<dbReference type="GO" id="GO:0009103">
    <property type="term" value="P:lipopolysaccharide biosynthetic process"/>
    <property type="evidence" value="ECO:0007669"/>
    <property type="project" value="TreeGrafter"/>
</dbReference>
<dbReference type="Proteomes" id="UP000274097">
    <property type="component" value="Unassembled WGS sequence"/>
</dbReference>
<keyword evidence="5" id="KW-1185">Reference proteome</keyword>
<evidence type="ECO:0000313" key="5">
    <source>
        <dbReference type="Proteomes" id="UP000274097"/>
    </source>
</evidence>
<dbReference type="Proteomes" id="UP000278036">
    <property type="component" value="Unassembled WGS sequence"/>
</dbReference>
<dbReference type="PANTHER" id="PTHR23028:SF53">
    <property type="entry name" value="ACYL_TRANSF_3 DOMAIN-CONTAINING PROTEIN"/>
    <property type="match status" value="1"/>
</dbReference>
<feature type="transmembrane region" description="Helical" evidence="1">
    <location>
        <begin position="349"/>
        <end position="369"/>
    </location>
</feature>
<dbReference type="InterPro" id="IPR002656">
    <property type="entry name" value="Acyl_transf_3_dom"/>
</dbReference>
<accession>A0A3A9J4E3</accession>
<feature type="transmembrane region" description="Helical" evidence="1">
    <location>
        <begin position="81"/>
        <end position="103"/>
    </location>
</feature>
<keyword evidence="1" id="KW-1133">Transmembrane helix</keyword>
<dbReference type="InParanoid" id="A0A3A9J4E3"/>
<organism evidence="3 6">
    <name type="scientific">Teichococcus wenyumeiae</name>
    <dbReference type="NCBI Taxonomy" id="2478470"/>
    <lineage>
        <taxon>Bacteria</taxon>
        <taxon>Pseudomonadati</taxon>
        <taxon>Pseudomonadota</taxon>
        <taxon>Alphaproteobacteria</taxon>
        <taxon>Acetobacterales</taxon>
        <taxon>Roseomonadaceae</taxon>
        <taxon>Roseomonas</taxon>
    </lineage>
</organism>
<feature type="transmembrane region" description="Helical" evidence="1">
    <location>
        <begin position="150"/>
        <end position="168"/>
    </location>
</feature>
<protein>
    <submittedName>
        <fullName evidence="3">Acyltransferase</fullName>
    </submittedName>
</protein>
<dbReference type="GO" id="GO:0016020">
    <property type="term" value="C:membrane"/>
    <property type="evidence" value="ECO:0007669"/>
    <property type="project" value="TreeGrafter"/>
</dbReference>
<keyword evidence="1" id="KW-0812">Transmembrane</keyword>
<evidence type="ECO:0000313" key="4">
    <source>
        <dbReference type="EMBL" id="RMI27202.1"/>
    </source>
</evidence>
<feature type="transmembrane region" description="Helical" evidence="1">
    <location>
        <begin position="250"/>
        <end position="268"/>
    </location>
</feature>
<dbReference type="AlphaFoldDB" id="A0A3A9J4E3"/>
<dbReference type="PANTHER" id="PTHR23028">
    <property type="entry name" value="ACETYLTRANSFERASE"/>
    <property type="match status" value="1"/>
</dbReference>
<feature type="transmembrane region" description="Helical" evidence="1">
    <location>
        <begin position="173"/>
        <end position="191"/>
    </location>
</feature>
<reference evidence="3 6" key="1">
    <citation type="submission" date="2018-09" db="EMBL/GenBank/DDBJ databases">
        <title>Roseomonas sp. nov., isolated from feces of Tibetan antelopes in the Qinghai-Tibet plateau, China.</title>
        <authorList>
            <person name="Tian Z."/>
        </authorList>
    </citation>
    <scope>NUCLEOTIDE SEQUENCE [LARGE SCALE GENOMIC DNA]</scope>
    <source>
        <strain evidence="4 5">Z23</strain>
        <strain evidence="3 6">Z24</strain>
    </source>
</reference>
<comment type="caution">
    <text evidence="3">The sequence shown here is derived from an EMBL/GenBank/DDBJ whole genome shotgun (WGS) entry which is preliminary data.</text>
</comment>